<dbReference type="AlphaFoldDB" id="A0A9X1SXM9"/>
<dbReference type="Proteomes" id="UP001138997">
    <property type="component" value="Unassembled WGS sequence"/>
</dbReference>
<organism evidence="1 2">
    <name type="scientific">Kineosporia babensis</name>
    <dbReference type="NCBI Taxonomy" id="499548"/>
    <lineage>
        <taxon>Bacteria</taxon>
        <taxon>Bacillati</taxon>
        <taxon>Actinomycetota</taxon>
        <taxon>Actinomycetes</taxon>
        <taxon>Kineosporiales</taxon>
        <taxon>Kineosporiaceae</taxon>
        <taxon>Kineosporia</taxon>
    </lineage>
</organism>
<accession>A0A9X1SXM9</accession>
<comment type="caution">
    <text evidence="1">The sequence shown here is derived from an EMBL/GenBank/DDBJ whole genome shotgun (WGS) entry which is preliminary data.</text>
</comment>
<evidence type="ECO:0000313" key="1">
    <source>
        <dbReference type="EMBL" id="MCD5316392.1"/>
    </source>
</evidence>
<sequence length="93" mass="9601">MLGADVVVGVLGSPAGKSGPTAKELHDLVAGKLAGSRGTNRYMAEFDAEARTPTGPSGWARDRVQYAVATAMTHDQAFATKVRSLLESLGAKG</sequence>
<keyword evidence="2" id="KW-1185">Reference proteome</keyword>
<name>A0A9X1SXM9_9ACTN</name>
<proteinExistence type="predicted"/>
<evidence type="ECO:0000313" key="2">
    <source>
        <dbReference type="Proteomes" id="UP001138997"/>
    </source>
</evidence>
<dbReference type="RefSeq" id="WP_231449241.1">
    <property type="nucleotide sequence ID" value="NZ_JAJOMB010000029.1"/>
</dbReference>
<gene>
    <name evidence="1" type="ORF">LR394_36395</name>
</gene>
<protein>
    <submittedName>
        <fullName evidence="1">Uncharacterized protein</fullName>
    </submittedName>
</protein>
<reference evidence="1" key="1">
    <citation type="submission" date="2021-11" db="EMBL/GenBank/DDBJ databases">
        <title>Streptomyces corallinus and Kineosporia corallina sp. nov., two new coral-derived marine actinobacteria.</title>
        <authorList>
            <person name="Buangrab K."/>
            <person name="Sutthacheep M."/>
            <person name="Yeemin T."/>
            <person name="Harunari E."/>
            <person name="Igarashi Y."/>
            <person name="Sripreechasak P."/>
            <person name="Kanchanasin P."/>
            <person name="Tanasupawat S."/>
            <person name="Phongsopitanun W."/>
        </authorList>
    </citation>
    <scope>NUCLEOTIDE SEQUENCE</scope>
    <source>
        <strain evidence="1">JCM 31032</strain>
    </source>
</reference>
<dbReference type="EMBL" id="JAJOMB010000029">
    <property type="protein sequence ID" value="MCD5316392.1"/>
    <property type="molecule type" value="Genomic_DNA"/>
</dbReference>